<keyword evidence="13" id="KW-1185">Reference proteome</keyword>
<dbReference type="Gene3D" id="1.25.40.10">
    <property type="entry name" value="Tetratricopeptide repeat domain"/>
    <property type="match status" value="2"/>
</dbReference>
<comment type="function">
    <text evidence="9">Component of the signal recognition particle (SRP) complex, a ribonucleoprotein complex that mediates the cotranslational targeting of secretory and membrane proteins to the endoplasmic reticulum (ER).</text>
</comment>
<feature type="compositionally biased region" description="Basic residues" evidence="10">
    <location>
        <begin position="574"/>
        <end position="585"/>
    </location>
</feature>
<dbReference type="InterPro" id="IPR026270">
    <property type="entry name" value="SRP72"/>
</dbReference>
<comment type="subcellular location">
    <subcellularLocation>
        <location evidence="2 9">Cytoplasm</location>
    </subcellularLocation>
    <subcellularLocation>
        <location evidence="1">Endoplasmic reticulum</location>
    </subcellularLocation>
</comment>
<dbReference type="InterPro" id="IPR013699">
    <property type="entry name" value="Signal_recog_part_SRP72_RNA-bd"/>
</dbReference>
<dbReference type="GO" id="GO:0005783">
    <property type="term" value="C:endoplasmic reticulum"/>
    <property type="evidence" value="ECO:0007669"/>
    <property type="project" value="UniProtKB-SubCell"/>
</dbReference>
<evidence type="ECO:0000256" key="8">
    <source>
        <dbReference type="ARBA" id="ARBA00023274"/>
    </source>
</evidence>
<dbReference type="SMART" id="SM00028">
    <property type="entry name" value="TPR"/>
    <property type="match status" value="2"/>
</dbReference>
<dbReference type="GO" id="GO:0008312">
    <property type="term" value="F:7S RNA binding"/>
    <property type="evidence" value="ECO:0007669"/>
    <property type="project" value="InterPro"/>
</dbReference>
<gene>
    <name evidence="12" type="ORF">CVIRNUC_001439</name>
</gene>
<dbReference type="GO" id="GO:0006614">
    <property type="term" value="P:SRP-dependent cotranslational protein targeting to membrane"/>
    <property type="evidence" value="ECO:0007669"/>
    <property type="project" value="UniProtKB-UniRule"/>
</dbReference>
<evidence type="ECO:0000256" key="2">
    <source>
        <dbReference type="ARBA" id="ARBA00004496"/>
    </source>
</evidence>
<dbReference type="Pfam" id="PF08492">
    <property type="entry name" value="SRP72"/>
    <property type="match status" value="1"/>
</dbReference>
<feature type="domain" description="Signal recognition particle SRP72 subunit RNA-binding" evidence="11">
    <location>
        <begin position="561"/>
        <end position="613"/>
    </location>
</feature>
<name>A0AAV1HVD7_9CHLO</name>
<keyword evidence="5 9" id="KW-0963">Cytoplasm</keyword>
<evidence type="ECO:0000256" key="1">
    <source>
        <dbReference type="ARBA" id="ARBA00004240"/>
    </source>
</evidence>
<dbReference type="PANTHER" id="PTHR14094:SF9">
    <property type="entry name" value="SIGNAL RECOGNITION PARTICLE SUBUNIT SRP72"/>
    <property type="match status" value="1"/>
</dbReference>
<evidence type="ECO:0000256" key="3">
    <source>
        <dbReference type="ARBA" id="ARBA00007676"/>
    </source>
</evidence>
<keyword evidence="6" id="KW-0256">Endoplasmic reticulum</keyword>
<evidence type="ECO:0000256" key="5">
    <source>
        <dbReference type="ARBA" id="ARBA00022490"/>
    </source>
</evidence>
<evidence type="ECO:0000256" key="10">
    <source>
        <dbReference type="SAM" id="MobiDB-lite"/>
    </source>
</evidence>
<dbReference type="GO" id="GO:0043022">
    <property type="term" value="F:ribosome binding"/>
    <property type="evidence" value="ECO:0007669"/>
    <property type="project" value="TreeGrafter"/>
</dbReference>
<evidence type="ECO:0000313" key="12">
    <source>
        <dbReference type="EMBL" id="CAK0743036.1"/>
    </source>
</evidence>
<evidence type="ECO:0000256" key="6">
    <source>
        <dbReference type="ARBA" id="ARBA00022824"/>
    </source>
</evidence>
<evidence type="ECO:0000256" key="9">
    <source>
        <dbReference type="PIRNR" id="PIRNR038922"/>
    </source>
</evidence>
<comment type="caution">
    <text evidence="12">The sequence shown here is derived from an EMBL/GenBank/DDBJ whole genome shotgun (WGS) entry which is preliminary data.</text>
</comment>
<keyword evidence="8 9" id="KW-0687">Ribonucleoprotein</keyword>
<dbReference type="PANTHER" id="PTHR14094">
    <property type="entry name" value="SIGNAL RECOGNITION PARTICLE 72"/>
    <property type="match status" value="1"/>
</dbReference>
<proteinExistence type="inferred from homology"/>
<reference evidence="12 13" key="1">
    <citation type="submission" date="2023-10" db="EMBL/GenBank/DDBJ databases">
        <authorList>
            <person name="Maclean D."/>
            <person name="Macfadyen A."/>
        </authorList>
    </citation>
    <scope>NUCLEOTIDE SEQUENCE [LARGE SCALE GENOMIC DNA]</scope>
</reference>
<dbReference type="EMBL" id="CAUYUE010000002">
    <property type="protein sequence ID" value="CAK0743036.1"/>
    <property type="molecule type" value="Genomic_DNA"/>
</dbReference>
<dbReference type="PIRSF" id="PIRSF038922">
    <property type="entry name" value="SRP72"/>
    <property type="match status" value="1"/>
</dbReference>
<accession>A0AAV1HVD7</accession>
<protein>
    <recommendedName>
        <fullName evidence="4 9">Signal recognition particle subunit SRP72</fullName>
    </recommendedName>
</protein>
<sequence length="668" mass="72486">MAETSIDAQLEGLFSRLDAQLKVSQYKKALKSCDDILKLSPGDKDGVACKAVILVELSRFEEAIEHIDGHLSQFRELSFEKGYSLFRLQKFEEALATVQQQSDDRSIARLNLQAQLHYRMGSTAEAISIYHQLFKDHKVASLELRTNVLAAYVSGGRAHEVPAVMEAMKISPKDSFEIGFNTACGLLAAGDCVSAQDKLQHAQRLGRETLLDEDLTDDQIEEELAPVTVQLAYAASQLGNAAEALGTYEGMMSGDAQDEAVRAVATNNWIADTVRSEAEGLTKKFAAEFLKRLETLFEKGHLAKLKESLQRRLSEQQQAVLHSNYSLLSLAAGRLEATRDLISTCQERYPSSESVRVAAAAVLARDSKQEDALALLEGVQGRGVALTRAQLALDVGNAAQALAALNKVGPADFTQRPAVLATRLALLEATEDFEGAKQLAQSSLQAADAQSSRGKPAKGQDAAAKALLYQSLARVQLKLGNVKDASQTYDKAVKQMGGDAPGLYKLMGQLARHSTVPGSGVSVASLESSLANAESLPASKVDELEEAAAGSWVARRRAAEEAARKGEQSGQPAAKKKRKRKVRHPKGFDPAYPGPPPNPERWLPKWQRSDFKKKRNRRKEKEGVKGSQGAGKVDEALDRSNVVTEETSDAPERRGPPPGARSKKKGRR</sequence>
<keyword evidence="7 9" id="KW-0733">Signal recognition particle</keyword>
<evidence type="ECO:0000256" key="7">
    <source>
        <dbReference type="ARBA" id="ARBA00023135"/>
    </source>
</evidence>
<comment type="similarity">
    <text evidence="3 9">Belongs to the SRP72 family.</text>
</comment>
<dbReference type="InterPro" id="IPR011990">
    <property type="entry name" value="TPR-like_helical_dom_sf"/>
</dbReference>
<evidence type="ECO:0000259" key="11">
    <source>
        <dbReference type="Pfam" id="PF08492"/>
    </source>
</evidence>
<dbReference type="GO" id="GO:0005786">
    <property type="term" value="C:signal recognition particle, endoplasmic reticulum targeting"/>
    <property type="evidence" value="ECO:0007669"/>
    <property type="project" value="UniProtKB-UniRule"/>
</dbReference>
<dbReference type="SUPFAM" id="SSF48452">
    <property type="entry name" value="TPR-like"/>
    <property type="match status" value="2"/>
</dbReference>
<dbReference type="Proteomes" id="UP001314263">
    <property type="component" value="Unassembled WGS sequence"/>
</dbReference>
<dbReference type="InterPro" id="IPR019734">
    <property type="entry name" value="TPR_rpt"/>
</dbReference>
<evidence type="ECO:0000256" key="4">
    <source>
        <dbReference type="ARBA" id="ARBA00018350"/>
    </source>
</evidence>
<dbReference type="AlphaFoldDB" id="A0AAV1HVD7"/>
<organism evidence="12 13">
    <name type="scientific">Coccomyxa viridis</name>
    <dbReference type="NCBI Taxonomy" id="1274662"/>
    <lineage>
        <taxon>Eukaryota</taxon>
        <taxon>Viridiplantae</taxon>
        <taxon>Chlorophyta</taxon>
        <taxon>core chlorophytes</taxon>
        <taxon>Trebouxiophyceae</taxon>
        <taxon>Trebouxiophyceae incertae sedis</taxon>
        <taxon>Coccomyxaceae</taxon>
        <taxon>Coccomyxa</taxon>
    </lineage>
</organism>
<feature type="region of interest" description="Disordered" evidence="10">
    <location>
        <begin position="559"/>
        <end position="668"/>
    </location>
</feature>
<evidence type="ECO:0000313" key="13">
    <source>
        <dbReference type="Proteomes" id="UP001314263"/>
    </source>
</evidence>